<comment type="similarity">
    <text evidence="1">Belongs to the SAMHD1 family.</text>
</comment>
<dbReference type="PANTHER" id="PTHR11373:SF4">
    <property type="entry name" value="DEOXYNUCLEOSIDE TRIPHOSPHATE TRIPHOSPHOHYDROLASE SAMHD1"/>
    <property type="match status" value="1"/>
</dbReference>
<reference evidence="3 4" key="1">
    <citation type="submission" date="2021-07" db="EMBL/GenBank/DDBJ databases">
        <authorList>
            <person name="Palmer J.M."/>
        </authorList>
    </citation>
    <scope>NUCLEOTIDE SEQUENCE [LARGE SCALE GENOMIC DNA]</scope>
    <source>
        <strain evidence="3 4">AT_MEX2019</strain>
        <tissue evidence="3">Muscle</tissue>
    </source>
</reference>
<dbReference type="Proteomes" id="UP001345963">
    <property type="component" value="Unassembled WGS sequence"/>
</dbReference>
<name>A0ABU7BKU6_9TELE</name>
<evidence type="ECO:0000313" key="3">
    <source>
        <dbReference type="EMBL" id="MED6250230.1"/>
    </source>
</evidence>
<feature type="domain" description="HD" evidence="2">
    <location>
        <begin position="1"/>
        <end position="91"/>
    </location>
</feature>
<accession>A0ABU7BKU6</accession>
<dbReference type="InterPro" id="IPR050135">
    <property type="entry name" value="dGTPase-like"/>
</dbReference>
<comment type="caution">
    <text evidence="3">The sequence shown here is derived from an EMBL/GenBank/DDBJ whole genome shotgun (WGS) entry which is preliminary data.</text>
</comment>
<dbReference type="CDD" id="cd00077">
    <property type="entry name" value="HDc"/>
    <property type="match status" value="1"/>
</dbReference>
<dbReference type="PANTHER" id="PTHR11373">
    <property type="entry name" value="DEOXYNUCLEOSIDE TRIPHOSPHATE TRIPHOSPHOHYDROLASE"/>
    <property type="match status" value="1"/>
</dbReference>
<dbReference type="InterPro" id="IPR006674">
    <property type="entry name" value="HD_domain"/>
</dbReference>
<gene>
    <name evidence="3" type="primary">SAMHD1_2</name>
    <name evidence="3" type="ORF">ATANTOWER_027245</name>
</gene>
<feature type="non-terminal residue" evidence="3">
    <location>
        <position position="1"/>
    </location>
</feature>
<dbReference type="Pfam" id="PF01966">
    <property type="entry name" value="HD"/>
    <property type="match status" value="1"/>
</dbReference>
<dbReference type="EMBL" id="JAHUTI010055791">
    <property type="protein sequence ID" value="MED6250230.1"/>
    <property type="molecule type" value="Genomic_DNA"/>
</dbReference>
<sequence>VAFLAGELLQTLKKKQSKLEITERDILCVQIAGLCHDLGHGPFSHLFDQMFIPKARPGQKWTHEIASQNMFDHLVKQNNLEIHMEHHDLKPDVDLEFIKELIDPKKPGPQSEVPISLASEVF</sequence>
<organism evidence="3 4">
    <name type="scientific">Ataeniobius toweri</name>
    <dbReference type="NCBI Taxonomy" id="208326"/>
    <lineage>
        <taxon>Eukaryota</taxon>
        <taxon>Metazoa</taxon>
        <taxon>Chordata</taxon>
        <taxon>Craniata</taxon>
        <taxon>Vertebrata</taxon>
        <taxon>Euteleostomi</taxon>
        <taxon>Actinopterygii</taxon>
        <taxon>Neopterygii</taxon>
        <taxon>Teleostei</taxon>
        <taxon>Neoteleostei</taxon>
        <taxon>Acanthomorphata</taxon>
        <taxon>Ovalentaria</taxon>
        <taxon>Atherinomorphae</taxon>
        <taxon>Cyprinodontiformes</taxon>
        <taxon>Goodeidae</taxon>
        <taxon>Ataeniobius</taxon>
    </lineage>
</organism>
<keyword evidence="4" id="KW-1185">Reference proteome</keyword>
<dbReference type="Gene3D" id="1.10.3210.10">
    <property type="entry name" value="Hypothetical protein af1432"/>
    <property type="match status" value="1"/>
</dbReference>
<evidence type="ECO:0000256" key="1">
    <source>
        <dbReference type="ARBA" id="ARBA00005776"/>
    </source>
</evidence>
<dbReference type="SUPFAM" id="SSF109604">
    <property type="entry name" value="HD-domain/PDEase-like"/>
    <property type="match status" value="1"/>
</dbReference>
<proteinExistence type="inferred from homology"/>
<evidence type="ECO:0000259" key="2">
    <source>
        <dbReference type="Pfam" id="PF01966"/>
    </source>
</evidence>
<evidence type="ECO:0000313" key="4">
    <source>
        <dbReference type="Proteomes" id="UP001345963"/>
    </source>
</evidence>
<dbReference type="InterPro" id="IPR003607">
    <property type="entry name" value="HD/PDEase_dom"/>
</dbReference>
<protein>
    <submittedName>
        <fullName evidence="3">SAM domain and HD</fullName>
    </submittedName>
</protein>